<proteinExistence type="predicted"/>
<dbReference type="PANTHER" id="PTHR43685:SF2">
    <property type="entry name" value="GLYCOSYLTRANSFERASE 2-LIKE DOMAIN-CONTAINING PROTEIN"/>
    <property type="match status" value="1"/>
</dbReference>
<organism evidence="2 3">
    <name type="scientific">Xylanibacter caecicola</name>
    <dbReference type="NCBI Taxonomy" id="2736294"/>
    <lineage>
        <taxon>Bacteria</taxon>
        <taxon>Pseudomonadati</taxon>
        <taxon>Bacteroidota</taxon>
        <taxon>Bacteroidia</taxon>
        <taxon>Bacteroidales</taxon>
        <taxon>Prevotellaceae</taxon>
        <taxon>Xylanibacter</taxon>
    </lineage>
</organism>
<evidence type="ECO:0000313" key="3">
    <source>
        <dbReference type="Proteomes" id="UP000820977"/>
    </source>
</evidence>
<name>A0ABX2B1U5_9BACT</name>
<protein>
    <submittedName>
        <fullName evidence="2">Glycosyltransferase</fullName>
    </submittedName>
</protein>
<dbReference type="RefSeq" id="WP_172343887.1">
    <property type="nucleotide sequence ID" value="NZ_CATJFF010000105.1"/>
</dbReference>
<sequence length="246" mass="28116">MDKINNNIPVISVITVCFNNKDGLEKTLKSFAAQNFSQKEIIVVDGGSHDGTEKTIQRYKNIIDHFICESDNGIYDAINKGIRRASGKWVVCMNAGDIFASDTVLSEILDRDIPGDKQFLYSDYAEIDGHGKITIKPSDRKKGLVFHQSAIYRRSLHDEYGYYTVTRPYTVSDLMFFLAVPERLYMKVDTVISLSDTSGISRQGLWCARNALCMRVVYGIENMHIAYVKYWKYILTVILRKITRIK</sequence>
<dbReference type="EMBL" id="JABKKJ010000002">
    <property type="protein sequence ID" value="NPE24393.1"/>
    <property type="molecule type" value="Genomic_DNA"/>
</dbReference>
<dbReference type="InterPro" id="IPR001173">
    <property type="entry name" value="Glyco_trans_2-like"/>
</dbReference>
<gene>
    <name evidence="2" type="ORF">HPS54_02460</name>
</gene>
<dbReference type="PANTHER" id="PTHR43685">
    <property type="entry name" value="GLYCOSYLTRANSFERASE"/>
    <property type="match status" value="1"/>
</dbReference>
<dbReference type="Gene3D" id="3.90.550.10">
    <property type="entry name" value="Spore Coat Polysaccharide Biosynthesis Protein SpsA, Chain A"/>
    <property type="match status" value="1"/>
</dbReference>
<dbReference type="Pfam" id="PF00535">
    <property type="entry name" value="Glycos_transf_2"/>
    <property type="match status" value="1"/>
</dbReference>
<evidence type="ECO:0000313" key="2">
    <source>
        <dbReference type="EMBL" id="NPE24393.1"/>
    </source>
</evidence>
<dbReference type="InterPro" id="IPR050834">
    <property type="entry name" value="Glycosyltransf_2"/>
</dbReference>
<evidence type="ECO:0000259" key="1">
    <source>
        <dbReference type="Pfam" id="PF00535"/>
    </source>
</evidence>
<comment type="caution">
    <text evidence="2">The sequence shown here is derived from an EMBL/GenBank/DDBJ whole genome shotgun (WGS) entry which is preliminary data.</text>
</comment>
<dbReference type="Proteomes" id="UP000820977">
    <property type="component" value="Unassembled WGS sequence"/>
</dbReference>
<dbReference type="InterPro" id="IPR029044">
    <property type="entry name" value="Nucleotide-diphossugar_trans"/>
</dbReference>
<dbReference type="SUPFAM" id="SSF53448">
    <property type="entry name" value="Nucleotide-diphospho-sugar transferases"/>
    <property type="match status" value="1"/>
</dbReference>
<accession>A0ABX2B1U5</accession>
<reference evidence="2 3" key="1">
    <citation type="submission" date="2020-05" db="EMBL/GenBank/DDBJ databases">
        <title>Distinct polysaccharide utilization as determinants for interspecies competition between intestinal Prevotella spp.</title>
        <authorList>
            <person name="Galvez E.J.C."/>
            <person name="Iljazovic A."/>
            <person name="Strowig T."/>
        </authorList>
    </citation>
    <scope>NUCLEOTIDE SEQUENCE [LARGE SCALE GENOMIC DNA]</scope>
    <source>
        <strain evidence="2 3">PCHR</strain>
    </source>
</reference>
<feature type="domain" description="Glycosyltransferase 2-like" evidence="1">
    <location>
        <begin position="12"/>
        <end position="138"/>
    </location>
</feature>
<keyword evidence="3" id="KW-1185">Reference proteome</keyword>